<evidence type="ECO:0000313" key="10">
    <source>
        <dbReference type="EMBL" id="KAK3940524.1"/>
    </source>
</evidence>
<evidence type="ECO:0000256" key="7">
    <source>
        <dbReference type="ARBA" id="ARBA00023274"/>
    </source>
</evidence>
<keyword evidence="3" id="KW-0689">Ribosomal protein</keyword>
<evidence type="ECO:0000256" key="4">
    <source>
        <dbReference type="ARBA" id="ARBA00023015"/>
    </source>
</evidence>
<comment type="similarity">
    <text evidence="2">Belongs to the mitochondrion-specific ribosomal protein mL67 family.</text>
</comment>
<evidence type="ECO:0000256" key="5">
    <source>
        <dbReference type="ARBA" id="ARBA00023128"/>
    </source>
</evidence>
<keyword evidence="7" id="KW-0687">Ribonucleoprotein</keyword>
<keyword evidence="5" id="KW-0496">Mitochondrion</keyword>
<dbReference type="PANTHER" id="PTHR28184:SF1">
    <property type="entry name" value="LARGE RIBOSOMAL SUBUNIT PROTEIN ML67"/>
    <property type="match status" value="1"/>
</dbReference>
<evidence type="ECO:0000256" key="2">
    <source>
        <dbReference type="ARBA" id="ARBA00010741"/>
    </source>
</evidence>
<evidence type="ECO:0000256" key="8">
    <source>
        <dbReference type="ARBA" id="ARBA00035185"/>
    </source>
</evidence>
<accession>A0AAN6N7E7</accession>
<sequence length="290" mass="32638">MGGIRRGGGGGGGVGIRHLSKKAKATAAKYAERNGTAPPKKPAKPMREPSFPEGHGEKLWVFNHIEADHVLYSHEPYIRSHKAKQQMPYTGKKLVPSKLRKDYWRPLAMISFGEGLGPVGRNVFQKLREFKKRHELEWATTAQDDDRTQKMYNMSREERGKALNDQRGNSVADLAAVLSGVGKGNKMWIHPTQKLLKEEEAEGKEEQKADEEILAEVGGERQLREVTVYWANAQDRFYAREWSDNVTHVVGLPPMTEKERVKMEALMGINKAVEVKEEVSTEQPQPTVAA</sequence>
<protein>
    <recommendedName>
        <fullName evidence="8">Large ribosomal subunit protein mL67</fullName>
    </recommendedName>
</protein>
<dbReference type="PANTHER" id="PTHR28184">
    <property type="entry name" value="MITOCHONDRIAL HOMOLOGOUS RECOMBINATION PROTEIN 1"/>
    <property type="match status" value="1"/>
</dbReference>
<proteinExistence type="inferred from homology"/>
<feature type="compositionally biased region" description="Gly residues" evidence="9">
    <location>
        <begin position="1"/>
        <end position="15"/>
    </location>
</feature>
<dbReference type="AlphaFoldDB" id="A0AAN6N7E7"/>
<evidence type="ECO:0000256" key="6">
    <source>
        <dbReference type="ARBA" id="ARBA00023163"/>
    </source>
</evidence>
<name>A0AAN6N7E7_9PEZI</name>
<dbReference type="EMBL" id="MU853795">
    <property type="protein sequence ID" value="KAK3940524.1"/>
    <property type="molecule type" value="Genomic_DNA"/>
</dbReference>
<evidence type="ECO:0000256" key="1">
    <source>
        <dbReference type="ARBA" id="ARBA00004173"/>
    </source>
</evidence>
<feature type="region of interest" description="Disordered" evidence="9">
    <location>
        <begin position="1"/>
        <end position="51"/>
    </location>
</feature>
<dbReference type="Pfam" id="PF12829">
    <property type="entry name" value="Mhr1"/>
    <property type="match status" value="1"/>
</dbReference>
<dbReference type="GO" id="GO:0003735">
    <property type="term" value="F:structural constituent of ribosome"/>
    <property type="evidence" value="ECO:0007669"/>
    <property type="project" value="TreeGrafter"/>
</dbReference>
<dbReference type="GO" id="GO:0005739">
    <property type="term" value="C:mitochondrion"/>
    <property type="evidence" value="ECO:0007669"/>
    <property type="project" value="UniProtKB-SubCell"/>
</dbReference>
<keyword evidence="11" id="KW-1185">Reference proteome</keyword>
<keyword evidence="4" id="KW-0805">Transcription regulation</keyword>
<dbReference type="GO" id="GO:0000150">
    <property type="term" value="F:DNA strand exchange activity"/>
    <property type="evidence" value="ECO:0007669"/>
    <property type="project" value="InterPro"/>
</dbReference>
<keyword evidence="6" id="KW-0804">Transcription</keyword>
<evidence type="ECO:0000256" key="3">
    <source>
        <dbReference type="ARBA" id="ARBA00022980"/>
    </source>
</evidence>
<reference evidence="11" key="1">
    <citation type="journal article" date="2023" name="Mol. Phylogenet. Evol.">
        <title>Genome-scale phylogeny and comparative genomics of the fungal order Sordariales.</title>
        <authorList>
            <person name="Hensen N."/>
            <person name="Bonometti L."/>
            <person name="Westerberg I."/>
            <person name="Brannstrom I.O."/>
            <person name="Guillou S."/>
            <person name="Cros-Aarteil S."/>
            <person name="Calhoun S."/>
            <person name="Haridas S."/>
            <person name="Kuo A."/>
            <person name="Mondo S."/>
            <person name="Pangilinan J."/>
            <person name="Riley R."/>
            <person name="LaButti K."/>
            <person name="Andreopoulos B."/>
            <person name="Lipzen A."/>
            <person name="Chen C."/>
            <person name="Yan M."/>
            <person name="Daum C."/>
            <person name="Ng V."/>
            <person name="Clum A."/>
            <person name="Steindorff A."/>
            <person name="Ohm R.A."/>
            <person name="Martin F."/>
            <person name="Silar P."/>
            <person name="Natvig D.O."/>
            <person name="Lalanne C."/>
            <person name="Gautier V."/>
            <person name="Ament-Velasquez S.L."/>
            <person name="Kruys A."/>
            <person name="Hutchinson M.I."/>
            <person name="Powell A.J."/>
            <person name="Barry K."/>
            <person name="Miller A.N."/>
            <person name="Grigoriev I.V."/>
            <person name="Debuchy R."/>
            <person name="Gladieux P."/>
            <person name="Hiltunen Thoren M."/>
            <person name="Johannesson H."/>
        </authorList>
    </citation>
    <scope>NUCLEOTIDE SEQUENCE [LARGE SCALE GENOMIC DNA]</scope>
    <source>
        <strain evidence="11">CBS 340.73</strain>
    </source>
</reference>
<gene>
    <name evidence="10" type="ORF">QBC46DRAFT_385228</name>
</gene>
<evidence type="ECO:0000256" key="9">
    <source>
        <dbReference type="SAM" id="MobiDB-lite"/>
    </source>
</evidence>
<dbReference type="Proteomes" id="UP001303473">
    <property type="component" value="Unassembled WGS sequence"/>
</dbReference>
<dbReference type="GO" id="GO:1990904">
    <property type="term" value="C:ribonucleoprotein complex"/>
    <property type="evidence" value="ECO:0007669"/>
    <property type="project" value="UniProtKB-KW"/>
</dbReference>
<comment type="subcellular location">
    <subcellularLocation>
        <location evidence="1">Mitochondrion</location>
    </subcellularLocation>
</comment>
<dbReference type="InterPro" id="IPR024629">
    <property type="entry name" value="Ribosomal_mL67"/>
</dbReference>
<organism evidence="10 11">
    <name type="scientific">Diplogelasinospora grovesii</name>
    <dbReference type="NCBI Taxonomy" id="303347"/>
    <lineage>
        <taxon>Eukaryota</taxon>
        <taxon>Fungi</taxon>
        <taxon>Dikarya</taxon>
        <taxon>Ascomycota</taxon>
        <taxon>Pezizomycotina</taxon>
        <taxon>Sordariomycetes</taxon>
        <taxon>Sordariomycetidae</taxon>
        <taxon>Sordariales</taxon>
        <taxon>Diplogelasinosporaceae</taxon>
        <taxon>Diplogelasinospora</taxon>
    </lineage>
</organism>
<evidence type="ECO:0000313" key="11">
    <source>
        <dbReference type="Proteomes" id="UP001303473"/>
    </source>
</evidence>
<comment type="caution">
    <text evidence="10">The sequence shown here is derived from an EMBL/GenBank/DDBJ whole genome shotgun (WGS) entry which is preliminary data.</text>
</comment>
<dbReference type="GO" id="GO:0005840">
    <property type="term" value="C:ribosome"/>
    <property type="evidence" value="ECO:0007669"/>
    <property type="project" value="UniProtKB-KW"/>
</dbReference>
<dbReference type="GO" id="GO:0003697">
    <property type="term" value="F:single-stranded DNA binding"/>
    <property type="evidence" value="ECO:0007669"/>
    <property type="project" value="InterPro"/>
</dbReference>